<dbReference type="RefSeq" id="WP_207672849.1">
    <property type="nucleotide sequence ID" value="NZ_JAFREM010000012.1"/>
</dbReference>
<dbReference type="SMART" id="SM00346">
    <property type="entry name" value="HTH_ICLR"/>
    <property type="match status" value="1"/>
</dbReference>
<evidence type="ECO:0000313" key="7">
    <source>
        <dbReference type="Proteomes" id="UP000664601"/>
    </source>
</evidence>
<evidence type="ECO:0000256" key="3">
    <source>
        <dbReference type="ARBA" id="ARBA00023163"/>
    </source>
</evidence>
<dbReference type="EMBL" id="JAFREM010000012">
    <property type="protein sequence ID" value="MBO1305916.1"/>
    <property type="molecule type" value="Genomic_DNA"/>
</dbReference>
<keyword evidence="3" id="KW-0804">Transcription</keyword>
<comment type="caution">
    <text evidence="6">The sequence shown here is derived from an EMBL/GenBank/DDBJ whole genome shotgun (WGS) entry which is preliminary data.</text>
</comment>
<dbReference type="InterPro" id="IPR050707">
    <property type="entry name" value="HTH_MetabolicPath_Reg"/>
</dbReference>
<accession>A0ABS3L8G4</accession>
<gene>
    <name evidence="6" type="ORF">JZO70_07080</name>
</gene>
<evidence type="ECO:0000259" key="5">
    <source>
        <dbReference type="PROSITE" id="PS51078"/>
    </source>
</evidence>
<dbReference type="PROSITE" id="PS51077">
    <property type="entry name" value="HTH_ICLR"/>
    <property type="match status" value="1"/>
</dbReference>
<evidence type="ECO:0000256" key="1">
    <source>
        <dbReference type="ARBA" id="ARBA00023015"/>
    </source>
</evidence>
<dbReference type="Gene3D" id="1.10.10.10">
    <property type="entry name" value="Winged helix-like DNA-binding domain superfamily/Winged helix DNA-binding domain"/>
    <property type="match status" value="1"/>
</dbReference>
<dbReference type="PANTHER" id="PTHR30136">
    <property type="entry name" value="HELIX-TURN-HELIX TRANSCRIPTIONAL REGULATOR, ICLR FAMILY"/>
    <property type="match status" value="1"/>
</dbReference>
<dbReference type="Gene3D" id="3.30.450.40">
    <property type="match status" value="1"/>
</dbReference>
<dbReference type="InterPro" id="IPR029016">
    <property type="entry name" value="GAF-like_dom_sf"/>
</dbReference>
<evidence type="ECO:0000256" key="2">
    <source>
        <dbReference type="ARBA" id="ARBA00023125"/>
    </source>
</evidence>
<keyword evidence="7" id="KW-1185">Reference proteome</keyword>
<proteinExistence type="predicted"/>
<dbReference type="InterPro" id="IPR014757">
    <property type="entry name" value="Tscrpt_reg_IclR_C"/>
</dbReference>
<organism evidence="6 7">
    <name type="scientific">Candidatus Enterococcus moelleringii</name>
    <dbReference type="NCBI Taxonomy" id="2815325"/>
    <lineage>
        <taxon>Bacteria</taxon>
        <taxon>Bacillati</taxon>
        <taxon>Bacillota</taxon>
        <taxon>Bacilli</taxon>
        <taxon>Lactobacillales</taxon>
        <taxon>Enterococcaceae</taxon>
        <taxon>Enterococcus</taxon>
    </lineage>
</organism>
<dbReference type="SUPFAM" id="SSF55781">
    <property type="entry name" value="GAF domain-like"/>
    <property type="match status" value="1"/>
</dbReference>
<dbReference type="InterPro" id="IPR005471">
    <property type="entry name" value="Tscrpt_reg_IclR_N"/>
</dbReference>
<dbReference type="Pfam" id="PF01614">
    <property type="entry name" value="IclR_C"/>
    <property type="match status" value="1"/>
</dbReference>
<dbReference type="PANTHER" id="PTHR30136:SF24">
    <property type="entry name" value="HTH-TYPE TRANSCRIPTIONAL REPRESSOR ALLR"/>
    <property type="match status" value="1"/>
</dbReference>
<keyword evidence="2" id="KW-0238">DNA-binding</keyword>
<evidence type="ECO:0000259" key="4">
    <source>
        <dbReference type="PROSITE" id="PS51077"/>
    </source>
</evidence>
<evidence type="ECO:0000313" key="6">
    <source>
        <dbReference type="EMBL" id="MBO1305916.1"/>
    </source>
</evidence>
<dbReference type="Pfam" id="PF09339">
    <property type="entry name" value="HTH_IclR"/>
    <property type="match status" value="1"/>
</dbReference>
<feature type="domain" description="HTH iclR-type" evidence="4">
    <location>
        <begin position="9"/>
        <end position="71"/>
    </location>
</feature>
<feature type="domain" description="IclR-ED" evidence="5">
    <location>
        <begin position="72"/>
        <end position="252"/>
    </location>
</feature>
<keyword evidence="1" id="KW-0805">Transcription regulation</keyword>
<dbReference type="Proteomes" id="UP000664601">
    <property type="component" value="Unassembled WGS sequence"/>
</dbReference>
<sequence>MEEKQIKVNHSLQKAFNIIEIMAASGEEMALNDISKQTELPKATALRLIYTLQTMGYIQQNSKNSAYSLSLKFQLLANNMDIYREMVELIRPFMQEVSNSLAEATCLSICDNLELVYIESIDSLDNLLNVTQKIGKRAPLYCTGAGKLYLSAMTTAELDDYLNSTPLLPLTTHTLTSKEAIKAKIREIQANGYSMDDEECEIGVKCVALPVYDAQRKIVCTLSVSMPAIRATEDKIQQTITTLKAVTKKIPV</sequence>
<protein>
    <submittedName>
        <fullName evidence="6">IclR family transcriptional regulator</fullName>
    </submittedName>
</protein>
<dbReference type="SUPFAM" id="SSF46785">
    <property type="entry name" value="Winged helix' DNA-binding domain"/>
    <property type="match status" value="1"/>
</dbReference>
<dbReference type="InterPro" id="IPR036388">
    <property type="entry name" value="WH-like_DNA-bd_sf"/>
</dbReference>
<dbReference type="InterPro" id="IPR036390">
    <property type="entry name" value="WH_DNA-bd_sf"/>
</dbReference>
<reference evidence="6 7" key="1">
    <citation type="submission" date="2021-03" db="EMBL/GenBank/DDBJ databases">
        <title>Enterococcal diversity collection.</title>
        <authorList>
            <person name="Gilmore M.S."/>
            <person name="Schwartzman J."/>
            <person name="Van Tyne D."/>
            <person name="Martin M."/>
            <person name="Earl A.M."/>
            <person name="Manson A.L."/>
            <person name="Straub T."/>
            <person name="Salamzade R."/>
            <person name="Saavedra J."/>
            <person name="Lebreton F."/>
            <person name="Prichula J."/>
            <person name="Schaufler K."/>
            <person name="Gaca A."/>
            <person name="Sgardioli B."/>
            <person name="Wagenaar J."/>
            <person name="Strong T."/>
        </authorList>
    </citation>
    <scope>NUCLEOTIDE SEQUENCE [LARGE SCALE GENOMIC DNA]</scope>
    <source>
        <strain evidence="6 7">669A</strain>
    </source>
</reference>
<name>A0ABS3L8G4_9ENTE</name>
<dbReference type="PROSITE" id="PS51078">
    <property type="entry name" value="ICLR_ED"/>
    <property type="match status" value="1"/>
</dbReference>